<name>A0A6I6L8T7_9SPHN</name>
<dbReference type="Pfam" id="PF03743">
    <property type="entry name" value="TrbI"/>
    <property type="match status" value="1"/>
</dbReference>
<proteinExistence type="inferred from homology"/>
<dbReference type="AlphaFoldDB" id="A0A6I6L8T7"/>
<evidence type="ECO:0000313" key="9">
    <source>
        <dbReference type="Proteomes" id="UP000428803"/>
    </source>
</evidence>
<dbReference type="InterPro" id="IPR005498">
    <property type="entry name" value="T4SS_VirB10/TraB/TrbI"/>
</dbReference>
<dbReference type="Gene3D" id="2.40.128.260">
    <property type="entry name" value="Type IV secretion system, VirB10/TraB/TrbI"/>
    <property type="match status" value="2"/>
</dbReference>
<dbReference type="EMBL" id="CP035733">
    <property type="protein sequence ID" value="QGY82309.1"/>
    <property type="molecule type" value="Genomic_DNA"/>
</dbReference>
<evidence type="ECO:0000256" key="7">
    <source>
        <dbReference type="SAM" id="Phobius"/>
    </source>
</evidence>
<feature type="transmembrane region" description="Helical" evidence="7">
    <location>
        <begin position="41"/>
        <end position="61"/>
    </location>
</feature>
<comment type="subcellular location">
    <subcellularLocation>
        <location evidence="1">Membrane</location>
        <topology evidence="1">Single-pass membrane protein</topology>
    </subcellularLocation>
</comment>
<dbReference type="OrthoDB" id="9807354at2"/>
<keyword evidence="4 7" id="KW-1133">Transmembrane helix</keyword>
<evidence type="ECO:0000256" key="4">
    <source>
        <dbReference type="ARBA" id="ARBA00022989"/>
    </source>
</evidence>
<organism evidence="8 9">
    <name type="scientific">Sphingorhabdus lacus</name>
    <dbReference type="NCBI Taxonomy" id="392610"/>
    <lineage>
        <taxon>Bacteria</taxon>
        <taxon>Pseudomonadati</taxon>
        <taxon>Pseudomonadota</taxon>
        <taxon>Alphaproteobacteria</taxon>
        <taxon>Sphingomonadales</taxon>
        <taxon>Sphingomonadaceae</taxon>
        <taxon>Sphingorhabdus</taxon>
    </lineage>
</organism>
<dbReference type="KEGG" id="slaa:EUU25_13475"/>
<keyword evidence="9" id="KW-1185">Reference proteome</keyword>
<dbReference type="InterPro" id="IPR042217">
    <property type="entry name" value="T4SS_VirB10/TrbI"/>
</dbReference>
<evidence type="ECO:0000313" key="8">
    <source>
        <dbReference type="EMBL" id="QGY82309.1"/>
    </source>
</evidence>
<dbReference type="Proteomes" id="UP000428803">
    <property type="component" value="Chromosome"/>
</dbReference>
<comment type="similarity">
    <text evidence="2">Belongs to the TrbI/VirB10 family.</text>
</comment>
<feature type="region of interest" description="Disordered" evidence="6">
    <location>
        <begin position="1"/>
        <end position="23"/>
    </location>
</feature>
<accession>A0A6I6L8T7</accession>
<sequence>MTKGIHDERDPRTTLDDESLEEASTNRFPVVANQKRGKDGFAIWGGMFGAVALGALTLYLMSEARQTASPQPKQDEEMPAIAELQPPNVPQNAVTLVDPLGNSVMGVQPSTVPGGQSVPPVTPPPMATVLPSPSTNYEPRTTDPRSPALILDDYADRLQRRNASRQASAGDVQTTPIGLNNDELFGMRAGEGGSSSATPMANPAATIVAGTLIPAVLETAINSDLPGYTRAFVSQDVRSFDNKTVLLPRGSRLIGQYKSGVAAGQKRAYVIWTRAIRPDGISIDLGSPGTDGAGQTGLPGKVNSHFFQRFGAAILLSVVGALGSRSNDGVVIASGTSAASVAAQSSANIPPTIRVVQGQAVKIFVARDLDFTDALGANL</sequence>
<evidence type="ECO:0000256" key="5">
    <source>
        <dbReference type="ARBA" id="ARBA00023136"/>
    </source>
</evidence>
<evidence type="ECO:0000256" key="6">
    <source>
        <dbReference type="SAM" id="MobiDB-lite"/>
    </source>
</evidence>
<dbReference type="CDD" id="cd16429">
    <property type="entry name" value="VirB10"/>
    <property type="match status" value="1"/>
</dbReference>
<evidence type="ECO:0000256" key="2">
    <source>
        <dbReference type="ARBA" id="ARBA00010265"/>
    </source>
</evidence>
<dbReference type="GO" id="GO:0016020">
    <property type="term" value="C:membrane"/>
    <property type="evidence" value="ECO:0007669"/>
    <property type="project" value="UniProtKB-SubCell"/>
</dbReference>
<keyword evidence="3 7" id="KW-0812">Transmembrane</keyword>
<gene>
    <name evidence="8" type="ORF">EUU25_13475</name>
</gene>
<reference evidence="9" key="1">
    <citation type="submission" date="2019-01" db="EMBL/GenBank/DDBJ databases">
        <title>Sphingorhabdus lacus sp.nov., isolated from an oligotrophic freshwater lake.</title>
        <authorList>
            <person name="Park M."/>
        </authorList>
    </citation>
    <scope>NUCLEOTIDE SEQUENCE [LARGE SCALE GENOMIC DNA]</scope>
    <source>
        <strain evidence="9">IMCC1753</strain>
    </source>
</reference>
<evidence type="ECO:0000256" key="3">
    <source>
        <dbReference type="ARBA" id="ARBA00022692"/>
    </source>
</evidence>
<feature type="compositionally biased region" description="Basic and acidic residues" evidence="6">
    <location>
        <begin position="1"/>
        <end position="15"/>
    </location>
</feature>
<evidence type="ECO:0000256" key="1">
    <source>
        <dbReference type="ARBA" id="ARBA00004167"/>
    </source>
</evidence>
<protein>
    <submittedName>
        <fullName evidence="8">Type VI secretion protein</fullName>
    </submittedName>
</protein>
<keyword evidence="5 7" id="KW-0472">Membrane</keyword>